<dbReference type="Proteomes" id="UP000006461">
    <property type="component" value="Chromosome"/>
</dbReference>
<sequence length="364" mass="38391">MTAAPPQVDGRAGTADDPVRGVRGAIEYCYERGWSDGLPVVPATEDDVAEFLATVARDPDEVIGAQSHLNRRVTVAQAAVNAVMSGCRPEYFPVVLAAWEAVNGEPASRGGAWQSTSGPAPLLVVNGPVRDRLGINYAGGVFGPGFRANATIGRALGLIVRNGYGIRPQELEQATQGVPGRWTMCIGEHEELSPWEPFSVAGGVAAGVDAVSALLVRDCEYIDNRHTESAEAVLWDVADTLARTGAYLGIKHSTGGVVFGPEHAQFLAAAGYGRADVQQWLFEHATRRQADLVAAGKESHDQDPGPDPFPMMPSAAEIPVLVAGAANAAISMVFRPFGWSTWSGRSVPVPPARDTATHPQEAPA</sequence>
<dbReference type="PATRIC" id="fig|477641.3.peg.2786"/>
<dbReference type="EMBL" id="FO203431">
    <property type="protein sequence ID" value="CCH88359.1"/>
    <property type="molecule type" value="Genomic_DNA"/>
</dbReference>
<keyword evidence="2" id="KW-1185">Reference proteome</keyword>
<accession>I4EY96</accession>
<evidence type="ECO:0000313" key="2">
    <source>
        <dbReference type="Proteomes" id="UP000006461"/>
    </source>
</evidence>
<reference evidence="1 2" key="1">
    <citation type="journal article" date="2012" name="J. Bacteriol.">
        <title>Genome Sequence of Radiation-Resistant Modestobacter marinus Strain BC501, a Representative Actinobacterium That Thrives on Calcareous Stone Surfaces.</title>
        <authorList>
            <person name="Normand P."/>
            <person name="Gury J."/>
            <person name="Pujic P."/>
            <person name="Chouaia B."/>
            <person name="Crotti E."/>
            <person name="Brusetti L."/>
            <person name="Daffonchio D."/>
            <person name="Vacherie B."/>
            <person name="Barbe V."/>
            <person name="Medigue C."/>
            <person name="Calteau A."/>
            <person name="Ghodhbane-Gtari F."/>
            <person name="Essoussi I."/>
            <person name="Nouioui I."/>
            <person name="Abbassi-Ghozzi I."/>
            <person name="Gtari M."/>
        </authorList>
    </citation>
    <scope>NUCLEOTIDE SEQUENCE [LARGE SCALE GENOMIC DNA]</scope>
    <source>
        <strain evidence="2">BC 501</strain>
    </source>
</reference>
<dbReference type="KEGG" id="mmar:MODMU_2931"/>
<organism evidence="1 2">
    <name type="scientific">Modestobacter italicus (strain DSM 44449 / CECT 9708 / BC 501)</name>
    <dbReference type="NCBI Taxonomy" id="2732864"/>
    <lineage>
        <taxon>Bacteria</taxon>
        <taxon>Bacillati</taxon>
        <taxon>Actinomycetota</taxon>
        <taxon>Actinomycetes</taxon>
        <taxon>Geodermatophilales</taxon>
        <taxon>Geodermatophilaceae</taxon>
        <taxon>Modestobacter</taxon>
    </lineage>
</organism>
<dbReference type="AlphaFoldDB" id="I4EY96"/>
<dbReference type="OrthoDB" id="5240640at2"/>
<dbReference type="HOGENOM" id="CLU_046970_0_0_11"/>
<name>I4EY96_MODI5</name>
<gene>
    <name evidence="1" type="ordered locus">MODMU_2931</name>
</gene>
<dbReference type="STRING" id="477641.MODMU_2931"/>
<proteinExistence type="predicted"/>
<evidence type="ECO:0000313" key="1">
    <source>
        <dbReference type="EMBL" id="CCH88359.1"/>
    </source>
</evidence>
<dbReference type="eggNOG" id="COG0526">
    <property type="taxonomic scope" value="Bacteria"/>
</dbReference>
<protein>
    <submittedName>
        <fullName evidence="1">Uncharacterized protein</fullName>
    </submittedName>
</protein>